<feature type="transmembrane region" description="Helical" evidence="6">
    <location>
        <begin position="186"/>
        <end position="210"/>
    </location>
</feature>
<evidence type="ECO:0000259" key="7">
    <source>
        <dbReference type="PROSITE" id="PS50850"/>
    </source>
</evidence>
<feature type="transmembrane region" description="Helical" evidence="6">
    <location>
        <begin position="471"/>
        <end position="489"/>
    </location>
</feature>
<evidence type="ECO:0000313" key="9">
    <source>
        <dbReference type="Proteomes" id="UP000683417"/>
    </source>
</evidence>
<accession>A0A9W4GIW0</accession>
<feature type="transmembrane region" description="Helical" evidence="6">
    <location>
        <begin position="369"/>
        <end position="389"/>
    </location>
</feature>
<evidence type="ECO:0000256" key="2">
    <source>
        <dbReference type="ARBA" id="ARBA00022448"/>
    </source>
</evidence>
<dbReference type="GO" id="GO:0022857">
    <property type="term" value="F:transmembrane transporter activity"/>
    <property type="evidence" value="ECO:0007669"/>
    <property type="project" value="InterPro"/>
</dbReference>
<evidence type="ECO:0000256" key="3">
    <source>
        <dbReference type="ARBA" id="ARBA00022692"/>
    </source>
</evidence>
<keyword evidence="3 6" id="KW-0812">Transmembrane</keyword>
<keyword evidence="4 6" id="KW-1133">Transmembrane helix</keyword>
<comment type="subcellular location">
    <subcellularLocation>
        <location evidence="1">Membrane</location>
        <topology evidence="1">Multi-pass membrane protein</topology>
    </subcellularLocation>
</comment>
<comment type="caution">
    <text evidence="8">The sequence shown here is derived from an EMBL/GenBank/DDBJ whole genome shotgun (WGS) entry which is preliminary data.</text>
</comment>
<evidence type="ECO:0000256" key="4">
    <source>
        <dbReference type="ARBA" id="ARBA00022989"/>
    </source>
</evidence>
<dbReference type="Proteomes" id="UP000683417">
    <property type="component" value="Unassembled WGS sequence"/>
</dbReference>
<keyword evidence="2" id="KW-0813">Transport</keyword>
<dbReference type="CDD" id="cd17330">
    <property type="entry name" value="MFS_SLC46_TetA_like"/>
    <property type="match status" value="1"/>
</dbReference>
<dbReference type="GO" id="GO:0016020">
    <property type="term" value="C:membrane"/>
    <property type="evidence" value="ECO:0007669"/>
    <property type="project" value="UniProtKB-SubCell"/>
</dbReference>
<feature type="transmembrane region" description="Helical" evidence="6">
    <location>
        <begin position="143"/>
        <end position="166"/>
    </location>
</feature>
<feature type="transmembrane region" description="Helical" evidence="6">
    <location>
        <begin position="401"/>
        <end position="423"/>
    </location>
</feature>
<dbReference type="EMBL" id="CAJHIT010000009">
    <property type="protein sequence ID" value="CAD6505295.1"/>
    <property type="molecule type" value="Genomic_DNA"/>
</dbReference>
<sequence>MVSSRTTTQARLPVQQLSILALCRFSEPLVLTSVYPYIPEMIESFGIEKSQIAKWAGLTSAVFSLCQSMTALIWGRASDSFGRKPAIITGLISTMTCSLIWGCSTNLAMAITARGLQGAFNGNVGTIRTMVAEMVPEKELQPVAFTIMPLVWSIGSIFGPSFGGFFAKPAVHFPQIFGKNAFFIKFPFALPNLIASAFFAISISIAILYLKETNRRHRNRKDYGLILGKKISSFLHNISHFRSPHPTASSKSAYANDSTPLLTSSPSFTEGKKASLSEVLNRQSTLNLISYTFISMQNVSYDQILPIFMHNPRIPPPNPLPLLPLKFSGGFGIDSSRIGTLFTIYGIFGCLIQFFVFPSTARRFGVLNCYKWCAIIFPIIHLVTPYTALIESVAWQQGIMLMIMIVKCIAVIFVYPCSVIIMTNSANSLSSLATLNGFAVCFSSLGRAIGPALVGVVFTWGMKHEYGVAPWWLLTLISIIGVAPIWWLVEGEGIPDDTGRNLNDNLSCEVDNEESPLLRRLSCAPSGVDATADSISVNTTTLK</sequence>
<dbReference type="PANTHER" id="PTHR23504:SF8">
    <property type="entry name" value="TRANSPORTER, PUTATIVE (AFU_ORTHOLOGUE AFUA_1G03730)-RELATED"/>
    <property type="match status" value="1"/>
</dbReference>
<dbReference type="PROSITE" id="PS50850">
    <property type="entry name" value="MFS"/>
    <property type="match status" value="1"/>
</dbReference>
<feature type="transmembrane region" description="Helical" evidence="6">
    <location>
        <begin position="338"/>
        <end position="357"/>
    </location>
</feature>
<dbReference type="Pfam" id="PF07690">
    <property type="entry name" value="MFS_1"/>
    <property type="match status" value="2"/>
</dbReference>
<keyword evidence="5 6" id="KW-0472">Membrane</keyword>
<reference evidence="8" key="1">
    <citation type="submission" date="2020-10" db="EMBL/GenBank/DDBJ databases">
        <authorList>
            <person name="Muller C M."/>
        </authorList>
    </citation>
    <scope>NUCLEOTIDE SEQUENCE</scope>
    <source>
        <strain evidence="8">THUN-12</strain>
    </source>
</reference>
<dbReference type="InterPro" id="IPR011701">
    <property type="entry name" value="MFS"/>
</dbReference>
<feature type="transmembrane region" description="Helical" evidence="6">
    <location>
        <begin position="435"/>
        <end position="459"/>
    </location>
</feature>
<evidence type="ECO:0000313" key="8">
    <source>
        <dbReference type="EMBL" id="CAD6505295.1"/>
    </source>
</evidence>
<proteinExistence type="predicted"/>
<dbReference type="PANTHER" id="PTHR23504">
    <property type="entry name" value="MAJOR FACILITATOR SUPERFAMILY DOMAIN-CONTAINING PROTEIN 10"/>
    <property type="match status" value="1"/>
</dbReference>
<protein>
    <submittedName>
        <fullName evidence="8">BgTH12-00787</fullName>
    </submittedName>
</protein>
<dbReference type="InterPro" id="IPR020846">
    <property type="entry name" value="MFS_dom"/>
</dbReference>
<organism evidence="8 9">
    <name type="scientific">Blumeria graminis f. sp. triticale</name>
    <dbReference type="NCBI Taxonomy" id="1689686"/>
    <lineage>
        <taxon>Eukaryota</taxon>
        <taxon>Fungi</taxon>
        <taxon>Dikarya</taxon>
        <taxon>Ascomycota</taxon>
        <taxon>Pezizomycotina</taxon>
        <taxon>Leotiomycetes</taxon>
        <taxon>Erysiphales</taxon>
        <taxon>Erysiphaceae</taxon>
        <taxon>Blumeria</taxon>
    </lineage>
</organism>
<dbReference type="AlphaFoldDB" id="A0A9W4GIW0"/>
<feature type="transmembrane region" description="Helical" evidence="6">
    <location>
        <begin position="86"/>
        <end position="108"/>
    </location>
</feature>
<gene>
    <name evidence="8" type="ORF">BGTH12_LOCUS6653</name>
</gene>
<feature type="domain" description="Major facilitator superfamily (MFS) profile" evidence="7">
    <location>
        <begin position="16"/>
        <end position="493"/>
    </location>
</feature>
<feature type="transmembrane region" description="Helical" evidence="6">
    <location>
        <begin position="55"/>
        <end position="74"/>
    </location>
</feature>
<name>A0A9W4GIW0_BLUGR</name>
<evidence type="ECO:0000256" key="6">
    <source>
        <dbReference type="SAM" id="Phobius"/>
    </source>
</evidence>
<evidence type="ECO:0000256" key="1">
    <source>
        <dbReference type="ARBA" id="ARBA00004141"/>
    </source>
</evidence>
<evidence type="ECO:0000256" key="5">
    <source>
        <dbReference type="ARBA" id="ARBA00023136"/>
    </source>
</evidence>